<reference evidence="11 12" key="1">
    <citation type="submission" date="2019-02" db="EMBL/GenBank/DDBJ databases">
        <title>Deep-cultivation of Planctomycetes and their phenomic and genomic characterization uncovers novel biology.</title>
        <authorList>
            <person name="Wiegand S."/>
            <person name="Jogler M."/>
            <person name="Boedeker C."/>
            <person name="Pinto D."/>
            <person name="Vollmers J."/>
            <person name="Rivas-Marin E."/>
            <person name="Kohn T."/>
            <person name="Peeters S.H."/>
            <person name="Heuer A."/>
            <person name="Rast P."/>
            <person name="Oberbeckmann S."/>
            <person name="Bunk B."/>
            <person name="Jeske O."/>
            <person name="Meyerdierks A."/>
            <person name="Storesund J.E."/>
            <person name="Kallscheuer N."/>
            <person name="Luecker S."/>
            <person name="Lage O.M."/>
            <person name="Pohl T."/>
            <person name="Merkel B.J."/>
            <person name="Hornburger P."/>
            <person name="Mueller R.-W."/>
            <person name="Bruemmer F."/>
            <person name="Labrenz M."/>
            <person name="Spormann A.M."/>
            <person name="Op Den Camp H."/>
            <person name="Overmann J."/>
            <person name="Amann R."/>
            <person name="Jetten M.S.M."/>
            <person name="Mascher T."/>
            <person name="Medema M.H."/>
            <person name="Devos D.P."/>
            <person name="Kaster A.-K."/>
            <person name="Ovreas L."/>
            <person name="Rohde M."/>
            <person name="Galperin M.Y."/>
            <person name="Jogler C."/>
        </authorList>
    </citation>
    <scope>NUCLEOTIDE SEQUENCE [LARGE SCALE GENOMIC DNA]</scope>
    <source>
        <strain evidence="11 12">Poly59</strain>
    </source>
</reference>
<dbReference type="PANTHER" id="PTHR42894">
    <property type="entry name" value="N-(5'-PHOSPHORIBOSYL)ANTHRANILATE ISOMERASE"/>
    <property type="match status" value="1"/>
</dbReference>
<evidence type="ECO:0000256" key="1">
    <source>
        <dbReference type="ARBA" id="ARBA00001164"/>
    </source>
</evidence>
<organism evidence="11 12">
    <name type="scientific">Rubripirellula reticaptiva</name>
    <dbReference type="NCBI Taxonomy" id="2528013"/>
    <lineage>
        <taxon>Bacteria</taxon>
        <taxon>Pseudomonadati</taxon>
        <taxon>Planctomycetota</taxon>
        <taxon>Planctomycetia</taxon>
        <taxon>Pirellulales</taxon>
        <taxon>Pirellulaceae</taxon>
        <taxon>Rubripirellula</taxon>
    </lineage>
</organism>
<comment type="catalytic activity">
    <reaction evidence="1 9">
        <text>N-(5-phospho-beta-D-ribosyl)anthranilate = 1-(2-carboxyphenylamino)-1-deoxy-D-ribulose 5-phosphate</text>
        <dbReference type="Rhea" id="RHEA:21540"/>
        <dbReference type="ChEBI" id="CHEBI:18277"/>
        <dbReference type="ChEBI" id="CHEBI:58613"/>
        <dbReference type="EC" id="5.3.1.24"/>
    </reaction>
</comment>
<dbReference type="EC" id="5.3.1.24" evidence="3 9"/>
<evidence type="ECO:0000256" key="7">
    <source>
        <dbReference type="ARBA" id="ARBA00023141"/>
    </source>
</evidence>
<dbReference type="HAMAP" id="MF_00135">
    <property type="entry name" value="PRAI"/>
    <property type="match status" value="1"/>
</dbReference>
<comment type="caution">
    <text evidence="11">The sequence shown here is derived from an EMBL/GenBank/DDBJ whole genome shotgun (WGS) entry which is preliminary data.</text>
</comment>
<dbReference type="InterPro" id="IPR011060">
    <property type="entry name" value="RibuloseP-bd_barrel"/>
</dbReference>
<keyword evidence="8 9" id="KW-0413">Isomerase</keyword>
<name>A0A5C6EDC8_9BACT</name>
<gene>
    <name evidence="9 11" type="primary">trpF</name>
    <name evidence="11" type="ORF">Poly59_45440</name>
</gene>
<dbReference type="CDD" id="cd00405">
    <property type="entry name" value="PRAI"/>
    <property type="match status" value="1"/>
</dbReference>
<evidence type="ECO:0000256" key="9">
    <source>
        <dbReference type="HAMAP-Rule" id="MF_00135"/>
    </source>
</evidence>
<feature type="domain" description="N-(5'phosphoribosyl) anthranilate isomerase (PRAI)" evidence="10">
    <location>
        <begin position="5"/>
        <end position="211"/>
    </location>
</feature>
<evidence type="ECO:0000256" key="4">
    <source>
        <dbReference type="ARBA" id="ARBA00022272"/>
    </source>
</evidence>
<evidence type="ECO:0000313" key="11">
    <source>
        <dbReference type="EMBL" id="TWU47703.1"/>
    </source>
</evidence>
<dbReference type="InterPro" id="IPR044643">
    <property type="entry name" value="TrpF_fam"/>
</dbReference>
<dbReference type="InterPro" id="IPR013785">
    <property type="entry name" value="Aldolase_TIM"/>
</dbReference>
<evidence type="ECO:0000256" key="2">
    <source>
        <dbReference type="ARBA" id="ARBA00004664"/>
    </source>
</evidence>
<dbReference type="AlphaFoldDB" id="A0A5C6EDC8"/>
<evidence type="ECO:0000256" key="3">
    <source>
        <dbReference type="ARBA" id="ARBA00012572"/>
    </source>
</evidence>
<dbReference type="GO" id="GO:0004640">
    <property type="term" value="F:phosphoribosylanthranilate isomerase activity"/>
    <property type="evidence" value="ECO:0007669"/>
    <property type="project" value="UniProtKB-UniRule"/>
</dbReference>
<comment type="pathway">
    <text evidence="2 9">Amino-acid biosynthesis; L-tryptophan biosynthesis; L-tryptophan from chorismate: step 3/5.</text>
</comment>
<dbReference type="Proteomes" id="UP000317977">
    <property type="component" value="Unassembled WGS sequence"/>
</dbReference>
<dbReference type="UniPathway" id="UPA00035">
    <property type="reaction ID" value="UER00042"/>
</dbReference>
<proteinExistence type="inferred from homology"/>
<evidence type="ECO:0000313" key="12">
    <source>
        <dbReference type="Proteomes" id="UP000317977"/>
    </source>
</evidence>
<dbReference type="GO" id="GO:0000162">
    <property type="term" value="P:L-tryptophan biosynthetic process"/>
    <property type="evidence" value="ECO:0007669"/>
    <property type="project" value="UniProtKB-UniRule"/>
</dbReference>
<dbReference type="Pfam" id="PF00697">
    <property type="entry name" value="PRAI"/>
    <property type="match status" value="1"/>
</dbReference>
<dbReference type="SUPFAM" id="SSF51366">
    <property type="entry name" value="Ribulose-phoshate binding barrel"/>
    <property type="match status" value="1"/>
</dbReference>
<evidence type="ECO:0000259" key="10">
    <source>
        <dbReference type="Pfam" id="PF00697"/>
    </source>
</evidence>
<sequence>MIFRVKICGVRLHSDIEAVAAAGGDAIGLNFFPPSIRYVDPDDPRTQELSAAAAGLGLFRVGVFVNEAPARIAEIADVVGLDAIQLHGDETVESASQVSGRKLRAIKLPTGPLTVSQIDAASRLWIEAGYHVLFDADAGAAHGGSGKTLDWNAIAAWASLNPSVAWTLAGGLTPDNLSDAIQASSATSVDTASGVESPKGTKSSELIQAFCSVGQ</sequence>
<keyword evidence="6 9" id="KW-0822">Tryptophan biosynthesis</keyword>
<dbReference type="PANTHER" id="PTHR42894:SF1">
    <property type="entry name" value="N-(5'-PHOSPHORIBOSYL)ANTHRANILATE ISOMERASE"/>
    <property type="match status" value="1"/>
</dbReference>
<keyword evidence="12" id="KW-1185">Reference proteome</keyword>
<evidence type="ECO:0000256" key="8">
    <source>
        <dbReference type="ARBA" id="ARBA00023235"/>
    </source>
</evidence>
<comment type="similarity">
    <text evidence="9">Belongs to the TrpF family.</text>
</comment>
<keyword evidence="7 9" id="KW-0057">Aromatic amino acid biosynthesis</keyword>
<dbReference type="EMBL" id="SJPX01000005">
    <property type="protein sequence ID" value="TWU47703.1"/>
    <property type="molecule type" value="Genomic_DNA"/>
</dbReference>
<dbReference type="Gene3D" id="3.20.20.70">
    <property type="entry name" value="Aldolase class I"/>
    <property type="match status" value="1"/>
</dbReference>
<evidence type="ECO:0000256" key="5">
    <source>
        <dbReference type="ARBA" id="ARBA00022605"/>
    </source>
</evidence>
<dbReference type="RefSeq" id="WP_246151838.1">
    <property type="nucleotide sequence ID" value="NZ_SJPX01000005.1"/>
</dbReference>
<accession>A0A5C6EDC8</accession>
<protein>
    <recommendedName>
        <fullName evidence="4 9">N-(5'-phosphoribosyl)anthranilate isomerase</fullName>
        <shortName evidence="9">PRAI</shortName>
        <ecNumber evidence="3 9">5.3.1.24</ecNumber>
    </recommendedName>
</protein>
<keyword evidence="5 9" id="KW-0028">Amino-acid biosynthesis</keyword>
<evidence type="ECO:0000256" key="6">
    <source>
        <dbReference type="ARBA" id="ARBA00022822"/>
    </source>
</evidence>
<dbReference type="InterPro" id="IPR001240">
    <property type="entry name" value="PRAI_dom"/>
</dbReference>